<evidence type="ECO:0000256" key="5">
    <source>
        <dbReference type="SAM" id="MobiDB-lite"/>
    </source>
</evidence>
<dbReference type="InterPro" id="IPR000847">
    <property type="entry name" value="LysR_HTH_N"/>
</dbReference>
<dbReference type="Proteomes" id="UP000216825">
    <property type="component" value="Chromosome"/>
</dbReference>
<reference evidence="7 8" key="2">
    <citation type="submission" date="2020-07" db="EMBL/GenBank/DDBJ databases">
        <title>Genome of starter culture bacteria Kocuria salsicia reveals its technological properties and safety for usage in meat industry.</title>
        <authorList>
            <person name="Michael M."/>
            <person name="Konstantin K."/>
            <person name="Evgenii K."/>
            <person name="Galina S."/>
            <person name="Oksana K."/>
            <person name="Andrei L."/>
        </authorList>
    </citation>
    <scope>NUCLEOTIDE SEQUENCE [LARGE SCALE GENOMIC DNA]</scope>
    <source>
        <strain evidence="7 8">80</strain>
    </source>
</reference>
<dbReference type="InterPro" id="IPR005119">
    <property type="entry name" value="LysR_subst-bd"/>
</dbReference>
<dbReference type="RefSeq" id="WP_179229846.1">
    <property type="nucleotide sequence ID" value="NZ_CP059343.1"/>
</dbReference>
<accession>A0A7D7Q4Z0</accession>
<keyword evidence="2" id="KW-0805">Transcription regulation</keyword>
<dbReference type="Pfam" id="PF00126">
    <property type="entry name" value="HTH_1"/>
    <property type="match status" value="1"/>
</dbReference>
<feature type="region of interest" description="Disordered" evidence="5">
    <location>
        <begin position="295"/>
        <end position="315"/>
    </location>
</feature>
<evidence type="ECO:0000256" key="1">
    <source>
        <dbReference type="ARBA" id="ARBA00009437"/>
    </source>
</evidence>
<evidence type="ECO:0000259" key="6">
    <source>
        <dbReference type="PROSITE" id="PS50931"/>
    </source>
</evidence>
<dbReference type="SUPFAM" id="SSF53850">
    <property type="entry name" value="Periplasmic binding protein-like II"/>
    <property type="match status" value="1"/>
</dbReference>
<dbReference type="PROSITE" id="PS50931">
    <property type="entry name" value="HTH_LYSR"/>
    <property type="match status" value="1"/>
</dbReference>
<evidence type="ECO:0000256" key="3">
    <source>
        <dbReference type="ARBA" id="ARBA00023125"/>
    </source>
</evidence>
<dbReference type="KEGG" id="kvr:CIB50_0001124"/>
<evidence type="ECO:0000313" key="7">
    <source>
        <dbReference type="EMBL" id="QMS56420.1"/>
    </source>
</evidence>
<keyword evidence="8" id="KW-1185">Reference proteome</keyword>
<dbReference type="InterPro" id="IPR036388">
    <property type="entry name" value="WH-like_DNA-bd_sf"/>
</dbReference>
<dbReference type="EMBL" id="CP059343">
    <property type="protein sequence ID" value="QMS56420.1"/>
    <property type="molecule type" value="Genomic_DNA"/>
</dbReference>
<comment type="similarity">
    <text evidence="1">Belongs to the LysR transcriptional regulatory family.</text>
</comment>
<name>A0A7D7Q4Z0_KOCVA</name>
<dbReference type="GO" id="GO:0003700">
    <property type="term" value="F:DNA-binding transcription factor activity"/>
    <property type="evidence" value="ECO:0007669"/>
    <property type="project" value="InterPro"/>
</dbReference>
<evidence type="ECO:0000256" key="2">
    <source>
        <dbReference type="ARBA" id="ARBA00023015"/>
    </source>
</evidence>
<feature type="domain" description="HTH lysR-type" evidence="6">
    <location>
        <begin position="5"/>
        <end position="62"/>
    </location>
</feature>
<proteinExistence type="inferred from homology"/>
<sequence length="315" mass="33336">MSTWPDVTALELLVAVADHGSLAAAARAVGTAQPNASRSMARLERSLGVTLLHRSTRGSTLTPDGLVVTEWARDVVDAARRLADGVSLLARDAARTAPLRVSASQTVAEHLLPRWLAELRRTHPDSRVQVTVHNSQDVVQDLRDGATDVGFIESPDPPQDMHHEVVARDELVLVTHPQHPWAQRGHTVTAAELAAAALITREAGSGTRTALDLALGQPAVSLFEMPSNAAVRVSVQSGAAPAVLSRLAVDEAVAAGILIQVPTELHLTRELRALWGGPRRTRGLAAELIALAQRADGEAVPGRRAASSPPAEPEV</sequence>
<dbReference type="AlphaFoldDB" id="A0A7D7Q4Z0"/>
<evidence type="ECO:0000313" key="8">
    <source>
        <dbReference type="Proteomes" id="UP000216825"/>
    </source>
</evidence>
<evidence type="ECO:0000256" key="4">
    <source>
        <dbReference type="ARBA" id="ARBA00023163"/>
    </source>
</evidence>
<keyword evidence="4" id="KW-0804">Transcription</keyword>
<organism evidence="7 8">
    <name type="scientific">Kocuria varians</name>
    <name type="common">Micrococcus varians</name>
    <dbReference type="NCBI Taxonomy" id="1272"/>
    <lineage>
        <taxon>Bacteria</taxon>
        <taxon>Bacillati</taxon>
        <taxon>Actinomycetota</taxon>
        <taxon>Actinomycetes</taxon>
        <taxon>Micrococcales</taxon>
        <taxon>Micrococcaceae</taxon>
        <taxon>Kocuria</taxon>
    </lineage>
</organism>
<dbReference type="SUPFAM" id="SSF46785">
    <property type="entry name" value="Winged helix' DNA-binding domain"/>
    <property type="match status" value="1"/>
</dbReference>
<reference evidence="8" key="1">
    <citation type="submission" date="2017-08" db="EMBL/GenBank/DDBJ databases">
        <title>Draft Genome Sequence of Kocuria varians 80.</title>
        <authorList>
            <person name="Minaev M."/>
            <person name="Kurbakov K.A."/>
            <person name="Solodovnikova G.I."/>
            <person name="Kuznetsova O.A."/>
            <person name="Lisitsyn A.B."/>
        </authorList>
    </citation>
    <scope>NUCLEOTIDE SEQUENCE [LARGE SCALE GENOMIC DNA]</scope>
    <source>
        <strain evidence="8">80</strain>
    </source>
</reference>
<dbReference type="FunFam" id="1.10.10.10:FF:000001">
    <property type="entry name" value="LysR family transcriptional regulator"/>
    <property type="match status" value="1"/>
</dbReference>
<dbReference type="PANTHER" id="PTHR30126:SF39">
    <property type="entry name" value="HTH-TYPE TRANSCRIPTIONAL REGULATOR CYSL"/>
    <property type="match status" value="1"/>
</dbReference>
<keyword evidence="3" id="KW-0238">DNA-binding</keyword>
<dbReference type="Pfam" id="PF03466">
    <property type="entry name" value="LysR_substrate"/>
    <property type="match status" value="1"/>
</dbReference>
<dbReference type="PANTHER" id="PTHR30126">
    <property type="entry name" value="HTH-TYPE TRANSCRIPTIONAL REGULATOR"/>
    <property type="match status" value="1"/>
</dbReference>
<dbReference type="GO" id="GO:0000976">
    <property type="term" value="F:transcription cis-regulatory region binding"/>
    <property type="evidence" value="ECO:0007669"/>
    <property type="project" value="TreeGrafter"/>
</dbReference>
<gene>
    <name evidence="7" type="ORF">CIB50_0001124</name>
</gene>
<dbReference type="Gene3D" id="1.10.10.10">
    <property type="entry name" value="Winged helix-like DNA-binding domain superfamily/Winged helix DNA-binding domain"/>
    <property type="match status" value="1"/>
</dbReference>
<dbReference type="InterPro" id="IPR036390">
    <property type="entry name" value="WH_DNA-bd_sf"/>
</dbReference>
<dbReference type="Gene3D" id="3.40.190.10">
    <property type="entry name" value="Periplasmic binding protein-like II"/>
    <property type="match status" value="2"/>
</dbReference>
<protein>
    <submittedName>
        <fullName evidence="7">Putative HTH-type transcriptional regulator</fullName>
    </submittedName>
</protein>